<feature type="transmembrane region" description="Helical" evidence="8">
    <location>
        <begin position="96"/>
        <end position="117"/>
    </location>
</feature>
<name>A0ABP0TQ06_9BRYO</name>
<sequence>MKVAVGQANEFSAPDALKGALAEFISLFLFVFIGVGSVLSYEKIHVGETDATGVLLIALAHGFALAVLVAATANISGGHVNPAVSLGLALAGQITIIRLVLYWIAQLLGAIAGAWVLQQVITGEIVAIHTVGAGESLWGAVLIEIVLTFALVFVVFATAVDPNKGSVGAIAPLAIGFTVLAGILVAAPFSGGSLNPARSLGPAVVAWNWTHQWVYWVGPFIGAALAALIYDGFFLSPPPAPTNTHTVVRSEYS</sequence>
<feature type="transmembrane region" description="Helical" evidence="8">
    <location>
        <begin position="167"/>
        <end position="189"/>
    </location>
</feature>
<keyword evidence="4" id="KW-0677">Repeat</keyword>
<dbReference type="PANTHER" id="PTHR45665:SF9">
    <property type="entry name" value="AQUAPORIN-8"/>
    <property type="match status" value="1"/>
</dbReference>
<dbReference type="InterPro" id="IPR023271">
    <property type="entry name" value="Aquaporin-like"/>
</dbReference>
<dbReference type="CDD" id="cd00333">
    <property type="entry name" value="MIP"/>
    <property type="match status" value="1"/>
</dbReference>
<evidence type="ECO:0000256" key="3">
    <source>
        <dbReference type="ARBA" id="ARBA00022692"/>
    </source>
</evidence>
<keyword evidence="10" id="KW-1185">Reference proteome</keyword>
<keyword evidence="6 8" id="KW-0472">Membrane</keyword>
<evidence type="ECO:0000313" key="9">
    <source>
        <dbReference type="EMBL" id="CAK9202164.1"/>
    </source>
</evidence>
<evidence type="ECO:0000256" key="8">
    <source>
        <dbReference type="SAM" id="Phobius"/>
    </source>
</evidence>
<evidence type="ECO:0000256" key="2">
    <source>
        <dbReference type="ARBA" id="ARBA00022448"/>
    </source>
</evidence>
<accession>A0ABP0TQ06</accession>
<evidence type="ECO:0000313" key="10">
    <source>
        <dbReference type="Proteomes" id="UP001497512"/>
    </source>
</evidence>
<dbReference type="InterPro" id="IPR000425">
    <property type="entry name" value="MIP"/>
</dbReference>
<feature type="transmembrane region" description="Helical" evidence="8">
    <location>
        <begin position="137"/>
        <end position="160"/>
    </location>
</feature>
<dbReference type="Proteomes" id="UP001497512">
    <property type="component" value="Chromosome 13"/>
</dbReference>
<keyword evidence="2 7" id="KW-0813">Transport</keyword>
<comment type="subcellular location">
    <subcellularLocation>
        <location evidence="1">Endomembrane system</location>
        <topology evidence="1">Multi-pass membrane protein</topology>
    </subcellularLocation>
</comment>
<feature type="transmembrane region" description="Helical" evidence="8">
    <location>
        <begin position="53"/>
        <end position="75"/>
    </location>
</feature>
<dbReference type="PRINTS" id="PR00783">
    <property type="entry name" value="MINTRINSICP"/>
</dbReference>
<evidence type="ECO:0000256" key="4">
    <source>
        <dbReference type="ARBA" id="ARBA00022737"/>
    </source>
</evidence>
<keyword evidence="3 7" id="KW-0812">Transmembrane</keyword>
<dbReference type="PANTHER" id="PTHR45665">
    <property type="entry name" value="AQUAPORIN-8"/>
    <property type="match status" value="1"/>
</dbReference>
<evidence type="ECO:0000256" key="6">
    <source>
        <dbReference type="ARBA" id="ARBA00023136"/>
    </source>
</evidence>
<proteinExistence type="inferred from homology"/>
<comment type="similarity">
    <text evidence="7">Belongs to the MIP/aquaporin (TC 1.A.8) family.</text>
</comment>
<feature type="transmembrane region" description="Helical" evidence="8">
    <location>
        <begin position="213"/>
        <end position="235"/>
    </location>
</feature>
<reference evidence="9" key="1">
    <citation type="submission" date="2024-02" db="EMBL/GenBank/DDBJ databases">
        <authorList>
            <consortium name="ELIXIR-Norway"/>
            <consortium name="Elixir Norway"/>
        </authorList>
    </citation>
    <scope>NUCLEOTIDE SEQUENCE</scope>
</reference>
<protein>
    <submittedName>
        <fullName evidence="9">Uncharacterized protein</fullName>
    </submittedName>
</protein>
<evidence type="ECO:0000256" key="5">
    <source>
        <dbReference type="ARBA" id="ARBA00022989"/>
    </source>
</evidence>
<dbReference type="PROSITE" id="PS00221">
    <property type="entry name" value="MIP"/>
    <property type="match status" value="1"/>
</dbReference>
<dbReference type="InterPro" id="IPR022357">
    <property type="entry name" value="MIP_CS"/>
</dbReference>
<evidence type="ECO:0000256" key="7">
    <source>
        <dbReference type="RuleBase" id="RU000477"/>
    </source>
</evidence>
<dbReference type="NCBIfam" id="TIGR00861">
    <property type="entry name" value="MIP"/>
    <property type="match status" value="1"/>
</dbReference>
<dbReference type="SUPFAM" id="SSF81338">
    <property type="entry name" value="Aquaporin-like"/>
    <property type="match status" value="1"/>
</dbReference>
<organism evidence="9 10">
    <name type="scientific">Sphagnum troendelagicum</name>
    <dbReference type="NCBI Taxonomy" id="128251"/>
    <lineage>
        <taxon>Eukaryota</taxon>
        <taxon>Viridiplantae</taxon>
        <taxon>Streptophyta</taxon>
        <taxon>Embryophyta</taxon>
        <taxon>Bryophyta</taxon>
        <taxon>Sphagnophytina</taxon>
        <taxon>Sphagnopsida</taxon>
        <taxon>Sphagnales</taxon>
        <taxon>Sphagnaceae</taxon>
        <taxon>Sphagnum</taxon>
    </lineage>
</organism>
<feature type="transmembrane region" description="Helical" evidence="8">
    <location>
        <begin position="21"/>
        <end position="41"/>
    </location>
</feature>
<keyword evidence="5 8" id="KW-1133">Transmembrane helix</keyword>
<dbReference type="Pfam" id="PF00230">
    <property type="entry name" value="MIP"/>
    <property type="match status" value="1"/>
</dbReference>
<evidence type="ECO:0000256" key="1">
    <source>
        <dbReference type="ARBA" id="ARBA00004127"/>
    </source>
</evidence>
<dbReference type="Gene3D" id="1.20.1080.10">
    <property type="entry name" value="Glycerol uptake facilitator protein"/>
    <property type="match status" value="1"/>
</dbReference>
<dbReference type="InterPro" id="IPR034294">
    <property type="entry name" value="Aquaporin_transptr"/>
</dbReference>
<gene>
    <name evidence="9" type="ORF">CSSPTR1EN2_LOCUS6270</name>
</gene>
<dbReference type="EMBL" id="OZ019905">
    <property type="protein sequence ID" value="CAK9202164.1"/>
    <property type="molecule type" value="Genomic_DNA"/>
</dbReference>